<sequence length="134" mass="13984">MLPTRQQSAAPACSGRCGAAASPPRPVHGADERRHGLPPAEGGAHFPKEAQDAPAVYAALCSAAHGPRHTKPTLSLAKRLSAEGLAARTRLLRGHALRPGERGAGTQPFLESWGIRLEKGVFAAHARAPRGLVL</sequence>
<dbReference type="RefSeq" id="XP_005775537.1">
    <property type="nucleotide sequence ID" value="XM_005775480.1"/>
</dbReference>
<evidence type="ECO:0000256" key="1">
    <source>
        <dbReference type="SAM" id="MobiDB-lite"/>
    </source>
</evidence>
<feature type="region of interest" description="Disordered" evidence="1">
    <location>
        <begin position="1"/>
        <end position="49"/>
    </location>
</feature>
<evidence type="ECO:0000313" key="3">
    <source>
        <dbReference type="Proteomes" id="UP000013827"/>
    </source>
</evidence>
<reference evidence="3" key="1">
    <citation type="journal article" date="2013" name="Nature">
        <title>Pan genome of the phytoplankton Emiliania underpins its global distribution.</title>
        <authorList>
            <person name="Read B.A."/>
            <person name="Kegel J."/>
            <person name="Klute M.J."/>
            <person name="Kuo A."/>
            <person name="Lefebvre S.C."/>
            <person name="Maumus F."/>
            <person name="Mayer C."/>
            <person name="Miller J."/>
            <person name="Monier A."/>
            <person name="Salamov A."/>
            <person name="Young J."/>
            <person name="Aguilar M."/>
            <person name="Claverie J.M."/>
            <person name="Frickenhaus S."/>
            <person name="Gonzalez K."/>
            <person name="Herman E.K."/>
            <person name="Lin Y.C."/>
            <person name="Napier J."/>
            <person name="Ogata H."/>
            <person name="Sarno A.F."/>
            <person name="Shmutz J."/>
            <person name="Schroeder D."/>
            <person name="de Vargas C."/>
            <person name="Verret F."/>
            <person name="von Dassow P."/>
            <person name="Valentin K."/>
            <person name="Van de Peer Y."/>
            <person name="Wheeler G."/>
            <person name="Dacks J.B."/>
            <person name="Delwiche C.F."/>
            <person name="Dyhrman S.T."/>
            <person name="Glockner G."/>
            <person name="John U."/>
            <person name="Richards T."/>
            <person name="Worden A.Z."/>
            <person name="Zhang X."/>
            <person name="Grigoriev I.V."/>
            <person name="Allen A.E."/>
            <person name="Bidle K."/>
            <person name="Borodovsky M."/>
            <person name="Bowler C."/>
            <person name="Brownlee C."/>
            <person name="Cock J.M."/>
            <person name="Elias M."/>
            <person name="Gladyshev V.N."/>
            <person name="Groth M."/>
            <person name="Guda C."/>
            <person name="Hadaegh A."/>
            <person name="Iglesias-Rodriguez M.D."/>
            <person name="Jenkins J."/>
            <person name="Jones B.M."/>
            <person name="Lawson T."/>
            <person name="Leese F."/>
            <person name="Lindquist E."/>
            <person name="Lobanov A."/>
            <person name="Lomsadze A."/>
            <person name="Malik S.B."/>
            <person name="Marsh M.E."/>
            <person name="Mackinder L."/>
            <person name="Mock T."/>
            <person name="Mueller-Roeber B."/>
            <person name="Pagarete A."/>
            <person name="Parker M."/>
            <person name="Probert I."/>
            <person name="Quesneville H."/>
            <person name="Raines C."/>
            <person name="Rensing S.A."/>
            <person name="Riano-Pachon D.M."/>
            <person name="Richier S."/>
            <person name="Rokitta S."/>
            <person name="Shiraiwa Y."/>
            <person name="Soanes D.M."/>
            <person name="van der Giezen M."/>
            <person name="Wahlund T.M."/>
            <person name="Williams B."/>
            <person name="Wilson W."/>
            <person name="Wolfe G."/>
            <person name="Wurch L.L."/>
        </authorList>
    </citation>
    <scope>NUCLEOTIDE SEQUENCE</scope>
</reference>
<organism evidence="2 3">
    <name type="scientific">Emiliania huxleyi (strain CCMP1516)</name>
    <dbReference type="NCBI Taxonomy" id="280463"/>
    <lineage>
        <taxon>Eukaryota</taxon>
        <taxon>Haptista</taxon>
        <taxon>Haptophyta</taxon>
        <taxon>Prymnesiophyceae</taxon>
        <taxon>Isochrysidales</taxon>
        <taxon>Noelaerhabdaceae</taxon>
        <taxon>Emiliania</taxon>
    </lineage>
</organism>
<keyword evidence="3" id="KW-1185">Reference proteome</keyword>
<dbReference type="Proteomes" id="UP000013827">
    <property type="component" value="Unassembled WGS sequence"/>
</dbReference>
<dbReference type="HOGENOM" id="CLU_1900162_0_0_1"/>
<proteinExistence type="predicted"/>
<dbReference type="AlphaFoldDB" id="A0A0D3JHX3"/>
<dbReference type="PaxDb" id="2903-EOD23108"/>
<protein>
    <submittedName>
        <fullName evidence="2">Uncharacterized protein</fullName>
    </submittedName>
</protein>
<dbReference type="EnsemblProtists" id="EOD23108">
    <property type="protein sequence ID" value="EOD23108"/>
    <property type="gene ID" value="EMIHUDRAFT_447821"/>
</dbReference>
<dbReference type="GeneID" id="17268655"/>
<reference evidence="2" key="2">
    <citation type="submission" date="2024-10" db="UniProtKB">
        <authorList>
            <consortium name="EnsemblProtists"/>
        </authorList>
    </citation>
    <scope>IDENTIFICATION</scope>
</reference>
<accession>A0A0D3JHX3</accession>
<evidence type="ECO:0000313" key="2">
    <source>
        <dbReference type="EnsemblProtists" id="EOD23108"/>
    </source>
</evidence>
<dbReference type="KEGG" id="ehx:EMIHUDRAFT_447821"/>
<name>A0A0D3JHX3_EMIH1</name>